<dbReference type="Proteomes" id="UP000007397">
    <property type="component" value="Chromosome"/>
</dbReference>
<proteinExistence type="predicted"/>
<dbReference type="HOGENOM" id="CLU_3382166_0_0_9"/>
<dbReference type="AlphaFoldDB" id="I0JTA7"/>
<evidence type="ECO:0000313" key="1">
    <source>
        <dbReference type="EMBL" id="CCG47379.1"/>
    </source>
</evidence>
<dbReference type="PATRIC" id="fig|866895.3.peg.4084"/>
<evidence type="ECO:0000313" key="2">
    <source>
        <dbReference type="Proteomes" id="UP000007397"/>
    </source>
</evidence>
<dbReference type="KEGG" id="hhd:HBHAL_5044"/>
<keyword evidence="2" id="KW-1185">Reference proteome</keyword>
<gene>
    <name evidence="1" type="ordered locus">HBHAL_5044</name>
</gene>
<reference evidence="1 2" key="1">
    <citation type="journal article" date="2013" name="Environ. Microbiol.">
        <title>Chloride and organic osmolytes: a hybrid strategy to cope with elevated salinities by the moderately halophilic, chloride-dependent bacterium Halobacillus halophilus.</title>
        <authorList>
            <person name="Saum S.H."/>
            <person name="Pfeiffer F."/>
            <person name="Palm P."/>
            <person name="Rampp M."/>
            <person name="Schuster S.C."/>
            <person name="Muller V."/>
            <person name="Oesterhelt D."/>
        </authorList>
    </citation>
    <scope>NUCLEOTIDE SEQUENCE [LARGE SCALE GENOMIC DNA]</scope>
    <source>
        <strain evidence="2">ATCC 35676 / DSM 2266 / JCM 20832 / KCTC 3685 / LMG 17431 / NBRC 102448 / NCIMB 2269</strain>
    </source>
</reference>
<sequence>MGSLAIGLDLPSPLFLLILFKGQEIYTKKQGAY</sequence>
<name>I0JTA7_HALH3</name>
<accession>I0JTA7</accession>
<organism evidence="1 2">
    <name type="scientific">Halobacillus halophilus (strain ATCC 35676 / DSM 2266 / JCM 20832 / KCTC 3685 / LMG 17431 / NBRC 102448 / NCIMB 2269)</name>
    <name type="common">Sporosarcina halophila</name>
    <dbReference type="NCBI Taxonomy" id="866895"/>
    <lineage>
        <taxon>Bacteria</taxon>
        <taxon>Bacillati</taxon>
        <taxon>Bacillota</taxon>
        <taxon>Bacilli</taxon>
        <taxon>Bacillales</taxon>
        <taxon>Bacillaceae</taxon>
        <taxon>Halobacillus</taxon>
    </lineage>
</organism>
<dbReference type="EMBL" id="HE717023">
    <property type="protein sequence ID" value="CCG47379.1"/>
    <property type="molecule type" value="Genomic_DNA"/>
</dbReference>
<protein>
    <submittedName>
        <fullName evidence="1">Uncharacterized protein</fullName>
    </submittedName>
</protein>